<evidence type="ECO:0000256" key="12">
    <source>
        <dbReference type="ARBA" id="ARBA00040743"/>
    </source>
</evidence>
<evidence type="ECO:0000256" key="1">
    <source>
        <dbReference type="ARBA" id="ARBA00004382"/>
    </source>
</evidence>
<dbReference type="GO" id="GO:0005886">
    <property type="term" value="C:plasma membrane"/>
    <property type="evidence" value="ECO:0007669"/>
    <property type="project" value="UniProtKB-SubCell"/>
</dbReference>
<keyword evidence="4" id="KW-0997">Cell inner membrane</keyword>
<dbReference type="HOGENOM" id="CLU_023843_2_1_5"/>
<name>A0A072R262_BARBA</name>
<evidence type="ECO:0000256" key="5">
    <source>
        <dbReference type="ARBA" id="ARBA00022692"/>
    </source>
</evidence>
<keyword evidence="5 14" id="KW-0812">Transmembrane</keyword>
<dbReference type="InterPro" id="IPR046357">
    <property type="entry name" value="PPIase_dom_sf"/>
</dbReference>
<dbReference type="GO" id="GO:0003755">
    <property type="term" value="F:peptidyl-prolyl cis-trans isomerase activity"/>
    <property type="evidence" value="ECO:0007669"/>
    <property type="project" value="InterPro"/>
</dbReference>
<dbReference type="SUPFAM" id="SSF109998">
    <property type="entry name" value="Triger factor/SurA peptide-binding domain-like"/>
    <property type="match status" value="1"/>
</dbReference>
<evidence type="ECO:0000256" key="8">
    <source>
        <dbReference type="ARBA" id="ARBA00023186"/>
    </source>
</evidence>
<dbReference type="PANTHER" id="PTHR47529:SF1">
    <property type="entry name" value="PERIPLASMIC CHAPERONE PPID"/>
    <property type="match status" value="1"/>
</dbReference>
<evidence type="ECO:0000256" key="10">
    <source>
        <dbReference type="ARBA" id="ARBA00031484"/>
    </source>
</evidence>
<evidence type="ECO:0000256" key="7">
    <source>
        <dbReference type="ARBA" id="ARBA00023136"/>
    </source>
</evidence>
<dbReference type="Pfam" id="PF13624">
    <property type="entry name" value="SurA_N_3"/>
    <property type="match status" value="1"/>
</dbReference>
<evidence type="ECO:0000256" key="4">
    <source>
        <dbReference type="ARBA" id="ARBA00022519"/>
    </source>
</evidence>
<evidence type="ECO:0000256" key="3">
    <source>
        <dbReference type="ARBA" id="ARBA00022475"/>
    </source>
</evidence>
<organism evidence="16 17">
    <name type="scientific">Bartonella bacilliformis Ver097</name>
    <dbReference type="NCBI Taxonomy" id="1293911"/>
    <lineage>
        <taxon>Bacteria</taxon>
        <taxon>Pseudomonadati</taxon>
        <taxon>Pseudomonadota</taxon>
        <taxon>Alphaproteobacteria</taxon>
        <taxon>Hyphomicrobiales</taxon>
        <taxon>Bartonellaceae</taxon>
        <taxon>Bartonella</taxon>
    </lineage>
</organism>
<keyword evidence="3" id="KW-1003">Cell membrane</keyword>
<keyword evidence="8" id="KW-0143">Chaperone</keyword>
<dbReference type="AlphaFoldDB" id="A0A072R262"/>
<evidence type="ECO:0000313" key="16">
    <source>
        <dbReference type="EMBL" id="KEG20038.1"/>
    </source>
</evidence>
<feature type="domain" description="PpiC" evidence="15">
    <location>
        <begin position="248"/>
        <end position="366"/>
    </location>
</feature>
<evidence type="ECO:0000259" key="15">
    <source>
        <dbReference type="Pfam" id="PF13145"/>
    </source>
</evidence>
<comment type="similarity">
    <text evidence="11">Belongs to the PpiD chaperone family.</text>
</comment>
<evidence type="ECO:0000256" key="14">
    <source>
        <dbReference type="SAM" id="Phobius"/>
    </source>
</evidence>
<dbReference type="RefSeq" id="WP_041849393.1">
    <property type="nucleotide sequence ID" value="NZ_KL503803.1"/>
</dbReference>
<evidence type="ECO:0000313" key="17">
    <source>
        <dbReference type="Proteomes" id="UP000031740"/>
    </source>
</evidence>
<evidence type="ECO:0000256" key="2">
    <source>
        <dbReference type="ARBA" id="ARBA00018370"/>
    </source>
</evidence>
<dbReference type="Proteomes" id="UP000031740">
    <property type="component" value="Unassembled WGS sequence"/>
</dbReference>
<dbReference type="InterPro" id="IPR000297">
    <property type="entry name" value="PPIase_PpiC"/>
</dbReference>
<dbReference type="PATRIC" id="fig|1293911.3.peg.668"/>
<dbReference type="Gene3D" id="3.10.50.40">
    <property type="match status" value="1"/>
</dbReference>
<evidence type="ECO:0000256" key="9">
    <source>
        <dbReference type="ARBA" id="ARBA00030642"/>
    </source>
</evidence>
<evidence type="ECO:0000256" key="6">
    <source>
        <dbReference type="ARBA" id="ARBA00022989"/>
    </source>
</evidence>
<dbReference type="InterPro" id="IPR052029">
    <property type="entry name" value="PpiD_chaperone"/>
</dbReference>
<comment type="caution">
    <text evidence="16">The sequence shown here is derived from an EMBL/GenBank/DDBJ whole genome shotgun (WGS) entry which is preliminary data.</text>
</comment>
<dbReference type="EMBL" id="ASIV01000004">
    <property type="protein sequence ID" value="KEG20038.1"/>
    <property type="molecule type" value="Genomic_DNA"/>
</dbReference>
<protein>
    <recommendedName>
        <fullName evidence="2">Parvulin-like PPIase</fullName>
    </recommendedName>
    <alternativeName>
        <fullName evidence="9">Peptidyl-prolyl cis-trans isomerase plp</fullName>
    </alternativeName>
    <alternativeName>
        <fullName evidence="12">Periplasmic chaperone PpiD</fullName>
    </alternativeName>
    <alternativeName>
        <fullName evidence="13">Periplasmic folding chaperone</fullName>
    </alternativeName>
    <alternativeName>
        <fullName evidence="10">Rotamase plp</fullName>
    </alternativeName>
</protein>
<evidence type="ECO:0000256" key="13">
    <source>
        <dbReference type="ARBA" id="ARBA00042775"/>
    </source>
</evidence>
<keyword evidence="7 14" id="KW-0472">Membrane</keyword>
<keyword evidence="6 14" id="KW-1133">Transmembrane helix</keyword>
<evidence type="ECO:0000256" key="11">
    <source>
        <dbReference type="ARBA" id="ARBA00038408"/>
    </source>
</evidence>
<dbReference type="STRING" id="1293911.H710_00634"/>
<proteinExistence type="inferred from homology"/>
<dbReference type="Pfam" id="PF13145">
    <property type="entry name" value="Rotamase_2"/>
    <property type="match status" value="1"/>
</dbReference>
<comment type="subcellular location">
    <subcellularLocation>
        <location evidence="1">Cell inner membrane</location>
        <topology evidence="1">Single-pass type II membrane protein</topology>
        <orientation evidence="1">Periplasmic side</orientation>
    </subcellularLocation>
</comment>
<gene>
    <name evidence="16" type="ORF">H710_00634</name>
</gene>
<dbReference type="PANTHER" id="PTHR47529">
    <property type="entry name" value="PEPTIDYL-PROLYL CIS-TRANS ISOMERASE D"/>
    <property type="match status" value="1"/>
</dbReference>
<accession>A0A072R262</accession>
<sequence>MLDSIRNTTNSWATKIFFAILLLCFVFLWGIPQLNIKNESNLLTSGKSTITVDDYRLALADHSLRLALASQLGRMLSPDEIQQYRIPAFVFYQLQQDVLFDEQARKMKINLSQDTLAHIISSDSIFQTNGNFNRNLFLNYLQQLNINQNHFLNYYTQREKRNQLILASLSGAKIPNLFYEAFALHREEKRTADYLVIDLKKEKKISTPNKETLQKWFDTHRNMFRAPEYRTISLLSITPNDFVKLENISADEAMTYYNQNASRFTVPEKRVIEELRFPTREAADKAAQKIANGMSFDQLVQSEKKTLKDIKKGPLAKSELPNYLASEIFELKQGQISAVINDLQGPIIVRVTQIIPSGPIPFKDVEQDICQTLAQNRAITDLRSKYTEIENARFEGASLKELADQYKLSLRQITIDKEGKTIEGGILTDLLQKEIILNAIYQATEGSELDPLSLQEGGYLWYQVDAITPARDKTFEEVEKEAIAEWKNAKIQQLLDEKANNVLKQLTEGKGLDSLAAKLSIKKKTTPALRRQDSSDILGIEGVKALFSGPKGHYGIIKGAVVTNRIIYKITESIIPENVTAQTIPFDIRENMDMTLKEDLKFGMLQVANEEHPIAINGSNYNQLFNTSQ</sequence>
<reference evidence="16 17" key="1">
    <citation type="submission" date="2013-04" db="EMBL/GenBank/DDBJ databases">
        <title>The Genome Sequence of Bartonella bacilliformis Ver097.</title>
        <authorList>
            <consortium name="The Broad Institute Genomics Platform"/>
            <consortium name="The Broad Institute Genome Sequencing Center for Infectious Disease"/>
            <person name="Feldgarden M."/>
            <person name="Kirby J."/>
            <person name="Birtles R."/>
            <person name="Dasch G."/>
            <person name="Hendrix L."/>
            <person name="Koehler J."/>
            <person name="Walker B."/>
            <person name="Young S.K."/>
            <person name="Zeng Q."/>
            <person name="Gargeya S."/>
            <person name="Fitzgerald M."/>
            <person name="Haas B."/>
            <person name="Abouelleil A."/>
            <person name="Allen A.W."/>
            <person name="Alvarado L."/>
            <person name="Arachchi H.M."/>
            <person name="Berlin A.M."/>
            <person name="Chapman S.B."/>
            <person name="Gainer-Dewar J."/>
            <person name="Goldberg J."/>
            <person name="Griggs A."/>
            <person name="Gujja S."/>
            <person name="Hansen M."/>
            <person name="Howarth C."/>
            <person name="Imamovic A."/>
            <person name="Ireland A."/>
            <person name="Larimer J."/>
            <person name="McCowan C."/>
            <person name="Murphy C."/>
            <person name="Pearson M."/>
            <person name="Poon T.W."/>
            <person name="Priest M."/>
            <person name="Roberts A."/>
            <person name="Saif S."/>
            <person name="Shea T."/>
            <person name="Sisk P."/>
            <person name="Sykes S."/>
            <person name="Wortman J."/>
            <person name="Nusbaum C."/>
            <person name="Birren B."/>
        </authorList>
    </citation>
    <scope>NUCLEOTIDE SEQUENCE [LARGE SCALE GENOMIC DNA]</scope>
    <source>
        <strain evidence="16 17">Ver097</strain>
    </source>
</reference>
<feature type="transmembrane region" description="Helical" evidence="14">
    <location>
        <begin position="12"/>
        <end position="31"/>
    </location>
</feature>
<dbReference type="InterPro" id="IPR027304">
    <property type="entry name" value="Trigger_fact/SurA_dom_sf"/>
</dbReference>
<dbReference type="SUPFAM" id="SSF54534">
    <property type="entry name" value="FKBP-like"/>
    <property type="match status" value="1"/>
</dbReference>